<dbReference type="SUPFAM" id="SSF118310">
    <property type="entry name" value="AN1-like Zinc finger"/>
    <property type="match status" value="1"/>
</dbReference>
<feature type="compositionally biased region" description="Acidic residues" evidence="1">
    <location>
        <begin position="121"/>
        <end position="135"/>
    </location>
</feature>
<protein>
    <submittedName>
        <fullName evidence="2">DDE Tnp 1-like zinc-ribbon</fullName>
    </submittedName>
</protein>
<dbReference type="Proteomes" id="UP001458880">
    <property type="component" value="Unassembled WGS sequence"/>
</dbReference>
<evidence type="ECO:0000313" key="2">
    <source>
        <dbReference type="EMBL" id="KAK9675033.1"/>
    </source>
</evidence>
<proteinExistence type="predicted"/>
<name>A0AAW1HFI0_POPJA</name>
<gene>
    <name evidence="2" type="ORF">QE152_g40694</name>
</gene>
<feature type="compositionally biased region" description="Acidic residues" evidence="1">
    <location>
        <begin position="93"/>
        <end position="108"/>
    </location>
</feature>
<accession>A0AAW1HFI0</accession>
<dbReference type="AlphaFoldDB" id="A0AAW1HFI0"/>
<reference evidence="2 3" key="1">
    <citation type="journal article" date="2024" name="BMC Genomics">
        <title>De novo assembly and annotation of Popillia japonica's genome with initial clues to its potential as an invasive pest.</title>
        <authorList>
            <person name="Cucini C."/>
            <person name="Boschi S."/>
            <person name="Funari R."/>
            <person name="Cardaioli E."/>
            <person name="Iannotti N."/>
            <person name="Marturano G."/>
            <person name="Paoli F."/>
            <person name="Bruttini M."/>
            <person name="Carapelli A."/>
            <person name="Frati F."/>
            <person name="Nardi F."/>
        </authorList>
    </citation>
    <scope>NUCLEOTIDE SEQUENCE [LARGE SCALE GENOMIC DNA]</scope>
    <source>
        <strain evidence="2">DMR45628</strain>
    </source>
</reference>
<evidence type="ECO:0000256" key="1">
    <source>
        <dbReference type="SAM" id="MobiDB-lite"/>
    </source>
</evidence>
<sequence>MLSNHDEPSLTHAALGNLSPICLLNAPAVLVWETVIIKNPNKLTQTELEELAQVICDSDSEDEIPDDDAHTCSDEYIEKSEHDVEKSEHDSDSEIDGNDSGDFDEEDENSNHFIGEHDSDSEIDGNDSGDFDEEDENSNHFIAKDRLTTWHKNSLKSKFSKLTSTEELLSLALMKPYLAERASMELLPNDIKYFLTKYKKPEESVEEEPSAKIRARCFICGRKKNRVTTIICDSCKKSVCKQHMTTGCNVRFMQEW</sequence>
<comment type="caution">
    <text evidence="2">The sequence shown here is derived from an EMBL/GenBank/DDBJ whole genome shotgun (WGS) entry which is preliminary data.</text>
</comment>
<dbReference type="InterPro" id="IPR035896">
    <property type="entry name" value="AN1-like_Znf"/>
</dbReference>
<organism evidence="2 3">
    <name type="scientific">Popillia japonica</name>
    <name type="common">Japanese beetle</name>
    <dbReference type="NCBI Taxonomy" id="7064"/>
    <lineage>
        <taxon>Eukaryota</taxon>
        <taxon>Metazoa</taxon>
        <taxon>Ecdysozoa</taxon>
        <taxon>Arthropoda</taxon>
        <taxon>Hexapoda</taxon>
        <taxon>Insecta</taxon>
        <taxon>Pterygota</taxon>
        <taxon>Neoptera</taxon>
        <taxon>Endopterygota</taxon>
        <taxon>Coleoptera</taxon>
        <taxon>Polyphaga</taxon>
        <taxon>Scarabaeiformia</taxon>
        <taxon>Scarabaeidae</taxon>
        <taxon>Rutelinae</taxon>
        <taxon>Popillia</taxon>
    </lineage>
</organism>
<feature type="region of interest" description="Disordered" evidence="1">
    <location>
        <begin position="79"/>
        <end position="135"/>
    </location>
</feature>
<feature type="compositionally biased region" description="Basic and acidic residues" evidence="1">
    <location>
        <begin position="79"/>
        <end position="92"/>
    </location>
</feature>
<evidence type="ECO:0000313" key="3">
    <source>
        <dbReference type="Proteomes" id="UP001458880"/>
    </source>
</evidence>
<keyword evidence="3" id="KW-1185">Reference proteome</keyword>
<dbReference type="EMBL" id="JASPKY010001320">
    <property type="protein sequence ID" value="KAK9675033.1"/>
    <property type="molecule type" value="Genomic_DNA"/>
</dbReference>